<sequence length="88" mass="9302">MASTGICFVFGLFLCLCACAWSAPSVDNLSEFGELERTIKELATSVLAMSGVGGGGMDTGDGIVDDFDTDMLGSNAEEALFNLREFYV</sequence>
<dbReference type="Proteomes" id="UP000001070">
    <property type="component" value="Unassembled WGS sequence"/>
</dbReference>
<reference evidence="2 3" key="1">
    <citation type="journal article" date="2007" name="Nature">
        <title>Evolution of genes and genomes on the Drosophila phylogeny.</title>
        <authorList>
            <consortium name="Drosophila 12 Genomes Consortium"/>
            <person name="Clark A.G."/>
            <person name="Eisen M.B."/>
            <person name="Smith D.R."/>
            <person name="Bergman C.M."/>
            <person name="Oliver B."/>
            <person name="Markow T.A."/>
            <person name="Kaufman T.C."/>
            <person name="Kellis M."/>
            <person name="Gelbart W."/>
            <person name="Iyer V.N."/>
            <person name="Pollard D.A."/>
            <person name="Sackton T.B."/>
            <person name="Larracuente A.M."/>
            <person name="Singh N.D."/>
            <person name="Abad J.P."/>
            <person name="Abt D.N."/>
            <person name="Adryan B."/>
            <person name="Aguade M."/>
            <person name="Akashi H."/>
            <person name="Anderson W.W."/>
            <person name="Aquadro C.F."/>
            <person name="Ardell D.H."/>
            <person name="Arguello R."/>
            <person name="Artieri C.G."/>
            <person name="Barbash D.A."/>
            <person name="Barker D."/>
            <person name="Barsanti P."/>
            <person name="Batterham P."/>
            <person name="Batzoglou S."/>
            <person name="Begun D."/>
            <person name="Bhutkar A."/>
            <person name="Blanco E."/>
            <person name="Bosak S.A."/>
            <person name="Bradley R.K."/>
            <person name="Brand A.D."/>
            <person name="Brent M.R."/>
            <person name="Brooks A.N."/>
            <person name="Brown R.H."/>
            <person name="Butlin R.K."/>
            <person name="Caggese C."/>
            <person name="Calvi B.R."/>
            <person name="Bernardo de Carvalho A."/>
            <person name="Caspi A."/>
            <person name="Castrezana S."/>
            <person name="Celniker S.E."/>
            <person name="Chang J.L."/>
            <person name="Chapple C."/>
            <person name="Chatterji S."/>
            <person name="Chinwalla A."/>
            <person name="Civetta A."/>
            <person name="Clifton S.W."/>
            <person name="Comeron J.M."/>
            <person name="Costello J.C."/>
            <person name="Coyne J.A."/>
            <person name="Daub J."/>
            <person name="David R.G."/>
            <person name="Delcher A.L."/>
            <person name="Delehaunty K."/>
            <person name="Do C.B."/>
            <person name="Ebling H."/>
            <person name="Edwards K."/>
            <person name="Eickbush T."/>
            <person name="Evans J.D."/>
            <person name="Filipski A."/>
            <person name="Findeiss S."/>
            <person name="Freyhult E."/>
            <person name="Fulton L."/>
            <person name="Fulton R."/>
            <person name="Garcia A.C."/>
            <person name="Gardiner A."/>
            <person name="Garfield D.A."/>
            <person name="Garvin B.E."/>
            <person name="Gibson G."/>
            <person name="Gilbert D."/>
            <person name="Gnerre S."/>
            <person name="Godfrey J."/>
            <person name="Good R."/>
            <person name="Gotea V."/>
            <person name="Gravely B."/>
            <person name="Greenberg A.J."/>
            <person name="Griffiths-Jones S."/>
            <person name="Gross S."/>
            <person name="Guigo R."/>
            <person name="Gustafson E.A."/>
            <person name="Haerty W."/>
            <person name="Hahn M.W."/>
            <person name="Halligan D.L."/>
            <person name="Halpern A.L."/>
            <person name="Halter G.M."/>
            <person name="Han M.V."/>
            <person name="Heger A."/>
            <person name="Hillier L."/>
            <person name="Hinrichs A.S."/>
            <person name="Holmes I."/>
            <person name="Hoskins R.A."/>
            <person name="Hubisz M.J."/>
            <person name="Hultmark D."/>
            <person name="Huntley M.A."/>
            <person name="Jaffe D.B."/>
            <person name="Jagadeeshan S."/>
            <person name="Jeck W.R."/>
            <person name="Johnson J."/>
            <person name="Jones C.D."/>
            <person name="Jordan W.C."/>
            <person name="Karpen G.H."/>
            <person name="Kataoka E."/>
            <person name="Keightley P.D."/>
            <person name="Kheradpour P."/>
            <person name="Kirkness E.F."/>
            <person name="Koerich L.B."/>
            <person name="Kristiansen K."/>
            <person name="Kudrna D."/>
            <person name="Kulathinal R.J."/>
            <person name="Kumar S."/>
            <person name="Kwok R."/>
            <person name="Lander E."/>
            <person name="Langley C.H."/>
            <person name="Lapoint R."/>
            <person name="Lazzaro B.P."/>
            <person name="Lee S.J."/>
            <person name="Levesque L."/>
            <person name="Li R."/>
            <person name="Lin C.F."/>
            <person name="Lin M.F."/>
            <person name="Lindblad-Toh K."/>
            <person name="Llopart A."/>
            <person name="Long M."/>
            <person name="Low L."/>
            <person name="Lozovsky E."/>
            <person name="Lu J."/>
            <person name="Luo M."/>
            <person name="Machado C.A."/>
            <person name="Makalowski W."/>
            <person name="Marzo M."/>
            <person name="Matsuda M."/>
            <person name="Matzkin L."/>
            <person name="McAllister B."/>
            <person name="McBride C.S."/>
            <person name="McKernan B."/>
            <person name="McKernan K."/>
            <person name="Mendez-Lago M."/>
            <person name="Minx P."/>
            <person name="Mollenhauer M.U."/>
            <person name="Montooth K."/>
            <person name="Mount S.M."/>
            <person name="Mu X."/>
            <person name="Myers E."/>
            <person name="Negre B."/>
            <person name="Newfeld S."/>
            <person name="Nielsen R."/>
            <person name="Noor M.A."/>
            <person name="O'Grady P."/>
            <person name="Pachter L."/>
            <person name="Papaceit M."/>
            <person name="Parisi M.J."/>
            <person name="Parisi M."/>
            <person name="Parts L."/>
            <person name="Pedersen J.S."/>
            <person name="Pesole G."/>
            <person name="Phillippy A.M."/>
            <person name="Ponting C.P."/>
            <person name="Pop M."/>
            <person name="Porcelli D."/>
            <person name="Powell J.R."/>
            <person name="Prohaska S."/>
            <person name="Pruitt K."/>
            <person name="Puig M."/>
            <person name="Quesneville H."/>
            <person name="Ram K.R."/>
            <person name="Rand D."/>
            <person name="Rasmussen M.D."/>
            <person name="Reed L.K."/>
            <person name="Reenan R."/>
            <person name="Reily A."/>
            <person name="Remington K.A."/>
            <person name="Rieger T.T."/>
            <person name="Ritchie M.G."/>
            <person name="Robin C."/>
            <person name="Rogers Y.H."/>
            <person name="Rohde C."/>
            <person name="Rozas J."/>
            <person name="Rubenfield M.J."/>
            <person name="Ruiz A."/>
            <person name="Russo S."/>
            <person name="Salzberg S.L."/>
            <person name="Sanchez-Gracia A."/>
            <person name="Saranga D.J."/>
            <person name="Sato H."/>
            <person name="Schaeffer S.W."/>
            <person name="Schatz M.C."/>
            <person name="Schlenke T."/>
            <person name="Schwartz R."/>
            <person name="Segarra C."/>
            <person name="Singh R.S."/>
            <person name="Sirot L."/>
            <person name="Sirota M."/>
            <person name="Sisneros N.B."/>
            <person name="Smith C.D."/>
            <person name="Smith T.F."/>
            <person name="Spieth J."/>
            <person name="Stage D.E."/>
            <person name="Stark A."/>
            <person name="Stephan W."/>
            <person name="Strausberg R.L."/>
            <person name="Strempel S."/>
            <person name="Sturgill D."/>
            <person name="Sutton G."/>
            <person name="Sutton G.G."/>
            <person name="Tao W."/>
            <person name="Teichmann S."/>
            <person name="Tobari Y.N."/>
            <person name="Tomimura Y."/>
            <person name="Tsolas J.M."/>
            <person name="Valente V.L."/>
            <person name="Venter E."/>
            <person name="Venter J.C."/>
            <person name="Vicario S."/>
            <person name="Vieira F.G."/>
            <person name="Vilella A.J."/>
            <person name="Villasante A."/>
            <person name="Walenz B."/>
            <person name="Wang J."/>
            <person name="Wasserman M."/>
            <person name="Watts T."/>
            <person name="Wilson D."/>
            <person name="Wilson R.K."/>
            <person name="Wing R.A."/>
            <person name="Wolfner M.F."/>
            <person name="Wong A."/>
            <person name="Wong G.K."/>
            <person name="Wu C.I."/>
            <person name="Wu G."/>
            <person name="Yamamoto D."/>
            <person name="Yang H.P."/>
            <person name="Yang S.P."/>
            <person name="Yorke J.A."/>
            <person name="Yoshida K."/>
            <person name="Zdobnov E."/>
            <person name="Zhang P."/>
            <person name="Zhang Y."/>
            <person name="Zimin A.V."/>
            <person name="Baldwin J."/>
            <person name="Abdouelleil A."/>
            <person name="Abdulkadir J."/>
            <person name="Abebe A."/>
            <person name="Abera B."/>
            <person name="Abreu J."/>
            <person name="Acer S.C."/>
            <person name="Aftuck L."/>
            <person name="Alexander A."/>
            <person name="An P."/>
            <person name="Anderson E."/>
            <person name="Anderson S."/>
            <person name="Arachi H."/>
            <person name="Azer M."/>
            <person name="Bachantsang P."/>
            <person name="Barry A."/>
            <person name="Bayul T."/>
            <person name="Berlin A."/>
            <person name="Bessette D."/>
            <person name="Bloom T."/>
            <person name="Blye J."/>
            <person name="Boguslavskiy L."/>
            <person name="Bonnet C."/>
            <person name="Boukhgalter B."/>
            <person name="Bourzgui I."/>
            <person name="Brown A."/>
            <person name="Cahill P."/>
            <person name="Channer S."/>
            <person name="Cheshatsang Y."/>
            <person name="Chuda L."/>
            <person name="Citroen M."/>
            <person name="Collymore A."/>
            <person name="Cooke P."/>
            <person name="Costello M."/>
            <person name="D'Aco K."/>
            <person name="Daza R."/>
            <person name="De Haan G."/>
            <person name="DeGray S."/>
            <person name="DeMaso C."/>
            <person name="Dhargay N."/>
            <person name="Dooley K."/>
            <person name="Dooley E."/>
            <person name="Doricent M."/>
            <person name="Dorje P."/>
            <person name="Dorjee K."/>
            <person name="Dupes A."/>
            <person name="Elong R."/>
            <person name="Falk J."/>
            <person name="Farina A."/>
            <person name="Faro S."/>
            <person name="Ferguson D."/>
            <person name="Fisher S."/>
            <person name="Foley C.D."/>
            <person name="Franke A."/>
            <person name="Friedrich D."/>
            <person name="Gadbois L."/>
            <person name="Gearin G."/>
            <person name="Gearin C.R."/>
            <person name="Giannoukos G."/>
            <person name="Goode T."/>
            <person name="Graham J."/>
            <person name="Grandbois E."/>
            <person name="Grewal S."/>
            <person name="Gyaltsen K."/>
            <person name="Hafez N."/>
            <person name="Hagos B."/>
            <person name="Hall J."/>
            <person name="Henson C."/>
            <person name="Hollinger A."/>
            <person name="Honan T."/>
            <person name="Huard M.D."/>
            <person name="Hughes L."/>
            <person name="Hurhula B."/>
            <person name="Husby M.E."/>
            <person name="Kamat A."/>
            <person name="Kanga B."/>
            <person name="Kashin S."/>
            <person name="Khazanovich D."/>
            <person name="Kisner P."/>
            <person name="Lance K."/>
            <person name="Lara M."/>
            <person name="Lee W."/>
            <person name="Lennon N."/>
            <person name="Letendre F."/>
            <person name="LeVine R."/>
            <person name="Lipovsky A."/>
            <person name="Liu X."/>
            <person name="Liu J."/>
            <person name="Liu S."/>
            <person name="Lokyitsang T."/>
            <person name="Lokyitsang Y."/>
            <person name="Lubonja R."/>
            <person name="Lui A."/>
            <person name="MacDonald P."/>
            <person name="Magnisalis V."/>
            <person name="Maru K."/>
            <person name="Matthews C."/>
            <person name="McCusker W."/>
            <person name="McDonough S."/>
            <person name="Mehta T."/>
            <person name="Meldrim J."/>
            <person name="Meneus L."/>
            <person name="Mihai O."/>
            <person name="Mihalev A."/>
            <person name="Mihova T."/>
            <person name="Mittelman R."/>
            <person name="Mlenga V."/>
            <person name="Montmayeur A."/>
            <person name="Mulrain L."/>
            <person name="Navidi A."/>
            <person name="Naylor J."/>
            <person name="Negash T."/>
            <person name="Nguyen T."/>
            <person name="Nguyen N."/>
            <person name="Nicol R."/>
            <person name="Norbu C."/>
            <person name="Norbu N."/>
            <person name="Novod N."/>
            <person name="O'Neill B."/>
            <person name="Osman S."/>
            <person name="Markiewicz E."/>
            <person name="Oyono O.L."/>
            <person name="Patti C."/>
            <person name="Phunkhang P."/>
            <person name="Pierre F."/>
            <person name="Priest M."/>
            <person name="Raghuraman S."/>
            <person name="Rege F."/>
            <person name="Reyes R."/>
            <person name="Rise C."/>
            <person name="Rogov P."/>
            <person name="Ross K."/>
            <person name="Ryan E."/>
            <person name="Settipalli S."/>
            <person name="Shea T."/>
            <person name="Sherpa N."/>
            <person name="Shi L."/>
            <person name="Shih D."/>
            <person name="Sparrow T."/>
            <person name="Spaulding J."/>
            <person name="Stalker J."/>
            <person name="Stange-Thomann N."/>
            <person name="Stavropoulos S."/>
            <person name="Stone C."/>
            <person name="Strader C."/>
            <person name="Tesfaye S."/>
            <person name="Thomson T."/>
            <person name="Thoulutsang Y."/>
            <person name="Thoulutsang D."/>
            <person name="Topham K."/>
            <person name="Topping I."/>
            <person name="Tsamla T."/>
            <person name="Vassiliev H."/>
            <person name="Vo A."/>
            <person name="Wangchuk T."/>
            <person name="Wangdi T."/>
            <person name="Weiand M."/>
            <person name="Wilkinson J."/>
            <person name="Wilson A."/>
            <person name="Yadav S."/>
            <person name="Young G."/>
            <person name="Yu Q."/>
            <person name="Zembek L."/>
            <person name="Zhong D."/>
            <person name="Zimmer A."/>
            <person name="Zwirko Z."/>
            <person name="Jaffe D.B."/>
            <person name="Alvarez P."/>
            <person name="Brockman W."/>
            <person name="Butler J."/>
            <person name="Chin C."/>
            <person name="Gnerre S."/>
            <person name="Grabherr M."/>
            <person name="Kleber M."/>
            <person name="Mauceli E."/>
            <person name="MacCallum I."/>
        </authorList>
    </citation>
    <scope>NUCLEOTIDE SEQUENCE [LARGE SCALE GENOMIC DNA]</scope>
    <source>
        <strain evidence="3">Tucson 15287-2541.00</strain>
    </source>
</reference>
<proteinExistence type="predicted"/>
<name>B4JLE3_DROGR</name>
<feature type="signal peptide" evidence="1">
    <location>
        <begin position="1"/>
        <end position="22"/>
    </location>
</feature>
<protein>
    <submittedName>
        <fullName evidence="2">GH11886</fullName>
    </submittedName>
</protein>
<feature type="chain" id="PRO_5002812478" evidence="1">
    <location>
        <begin position="23"/>
        <end position="88"/>
    </location>
</feature>
<keyword evidence="3" id="KW-1185">Reference proteome</keyword>
<gene>
    <name evidence="2" type="primary">Dgri\GH11886</name>
    <name evidence="2" type="ORF">Dgri_GH11886</name>
</gene>
<dbReference type="HOGENOM" id="CLU_188619_0_0_1"/>
<dbReference type="AlphaFoldDB" id="B4JLE3"/>
<organism evidence="3">
    <name type="scientific">Drosophila grimshawi</name>
    <name type="common">Hawaiian fruit fly</name>
    <name type="synonym">Idiomyia grimshawi</name>
    <dbReference type="NCBI Taxonomy" id="7222"/>
    <lineage>
        <taxon>Eukaryota</taxon>
        <taxon>Metazoa</taxon>
        <taxon>Ecdysozoa</taxon>
        <taxon>Arthropoda</taxon>
        <taxon>Hexapoda</taxon>
        <taxon>Insecta</taxon>
        <taxon>Pterygota</taxon>
        <taxon>Neoptera</taxon>
        <taxon>Endopterygota</taxon>
        <taxon>Diptera</taxon>
        <taxon>Brachycera</taxon>
        <taxon>Muscomorpha</taxon>
        <taxon>Ephydroidea</taxon>
        <taxon>Drosophilidae</taxon>
        <taxon>Drosophila</taxon>
        <taxon>Hawaiian Drosophila</taxon>
    </lineage>
</organism>
<accession>B4JLE3</accession>
<dbReference type="eggNOG" id="KOG2349">
    <property type="taxonomic scope" value="Eukaryota"/>
</dbReference>
<dbReference type="InParanoid" id="B4JLE3"/>
<keyword evidence="1" id="KW-0732">Signal</keyword>
<evidence type="ECO:0000256" key="1">
    <source>
        <dbReference type="SAM" id="SignalP"/>
    </source>
</evidence>
<evidence type="ECO:0000313" key="2">
    <source>
        <dbReference type="EMBL" id="EDW00396.1"/>
    </source>
</evidence>
<evidence type="ECO:0000313" key="3">
    <source>
        <dbReference type="Proteomes" id="UP000001070"/>
    </source>
</evidence>
<dbReference type="EMBL" id="CH916370">
    <property type="protein sequence ID" value="EDW00396.1"/>
    <property type="molecule type" value="Genomic_DNA"/>
</dbReference>